<dbReference type="EMBL" id="AE017261">
    <property type="protein sequence ID" value="AAT43988.1"/>
    <property type="molecule type" value="Genomic_DNA"/>
</dbReference>
<dbReference type="EMBL" id="FWYE01000002">
    <property type="protein sequence ID" value="SMD30941.1"/>
    <property type="molecule type" value="Genomic_DNA"/>
</dbReference>
<name>Q6KZ64_PICTO</name>
<dbReference type="GO" id="GO:0016651">
    <property type="term" value="F:oxidoreductase activity, acting on NAD(P)H"/>
    <property type="evidence" value="ECO:0007669"/>
    <property type="project" value="InterPro"/>
</dbReference>
<evidence type="ECO:0000259" key="1">
    <source>
        <dbReference type="Pfam" id="PF00346"/>
    </source>
</evidence>
<evidence type="ECO:0000313" key="5">
    <source>
        <dbReference type="Proteomes" id="UP000192315"/>
    </source>
</evidence>
<dbReference type="OrthoDB" id="43567at2157"/>
<dbReference type="InterPro" id="IPR001135">
    <property type="entry name" value="NADH_Q_OxRdtase_suD"/>
</dbReference>
<dbReference type="FunCoup" id="Q6KZ64">
    <property type="interactions" value="86"/>
</dbReference>
<sequence length="367" mass="41995">MPHWVEVNFGPVHPSAHGIYRFKVLLDGEIVKDVDIQIGYLHRNAEKICELNPYPDAIIYFDRMDYLDAMNMELGYLTAVEKLTGIEPPERAIWIRMIMAELSRLASRLVGLGALGLDFGMLTPFFHCFIEREKIQKIFVEASGGRQEVNYMSIGGVYQDLTDKIIDDIKTFIEQFKKRLEDIYNQFIHSEIFYERNNNIGILERETALDYGVTGPLLRSTGVPYDIRRVEPYLFYDKVNFDVPISNKKDNLARFVLRVEEMRQSIRIIEQCLSKIPAGPYFNPKAKKSLMLRVTGNGEAYSRIESDKGEFGVYIVGNGTTKPYRVHVRSPAFKNLSVLPELARGYMIADLISIIGTIDAVTGEVDR</sequence>
<dbReference type="STRING" id="263820.PTO1403"/>
<dbReference type="PANTHER" id="PTHR11993">
    <property type="entry name" value="NADH-UBIQUINONE OXIDOREDUCTASE 49 KDA SUBUNIT"/>
    <property type="match status" value="1"/>
</dbReference>
<evidence type="ECO:0000313" key="2">
    <source>
        <dbReference type="EMBL" id="AAT43988.1"/>
    </source>
</evidence>
<dbReference type="AlphaFoldDB" id="Q6KZ64"/>
<dbReference type="InterPro" id="IPR022885">
    <property type="entry name" value="NDH1_su_D/H"/>
</dbReference>
<evidence type="ECO:0000313" key="3">
    <source>
        <dbReference type="EMBL" id="SMD30941.1"/>
    </source>
</evidence>
<dbReference type="KEGG" id="pto:PTO1403"/>
<dbReference type="InterPro" id="IPR029014">
    <property type="entry name" value="NiFe-Hase_large"/>
</dbReference>
<dbReference type="Pfam" id="PF00346">
    <property type="entry name" value="Complex1_49kDa"/>
    <property type="match status" value="1"/>
</dbReference>
<gene>
    <name evidence="2" type="ordered locus">PTO1403</name>
    <name evidence="3" type="ORF">SAMN02745355_0859</name>
</gene>
<dbReference type="GeneID" id="2844635"/>
<dbReference type="InParanoid" id="Q6KZ64"/>
<dbReference type="SUPFAM" id="SSF56762">
    <property type="entry name" value="HydB/Nqo4-like"/>
    <property type="match status" value="1"/>
</dbReference>
<keyword evidence="2" id="KW-0560">Oxidoreductase</keyword>
<dbReference type="RefSeq" id="WP_011178204.1">
    <property type="nucleotide sequence ID" value="NC_005877.1"/>
</dbReference>
<dbReference type="HAMAP" id="MF_01358">
    <property type="entry name" value="NDH1_NuoD"/>
    <property type="match status" value="1"/>
</dbReference>
<accession>A0A8G2FWW5</accession>
<proteinExistence type="inferred from homology"/>
<dbReference type="Proteomes" id="UP000000438">
    <property type="component" value="Chromosome"/>
</dbReference>
<reference evidence="2 4" key="1">
    <citation type="journal article" date="2004" name="Proc. Natl. Acad. Sci. U.S.A.">
        <title>Genome sequence of Picrophilus torridus and its implications for life around pH 0.</title>
        <authorList>
            <person name="Futterer O."/>
            <person name="Angelov A."/>
            <person name="Liesegang H."/>
            <person name="Gottschalk G."/>
            <person name="Schleper C."/>
            <person name="Schepers B."/>
            <person name="Dock C."/>
            <person name="Antranikian G."/>
            <person name="Liebl W."/>
        </authorList>
    </citation>
    <scope>NUCLEOTIDE SEQUENCE [LARGE SCALE GENOMIC DNA]</scope>
    <source>
        <strain evidence="4">ATCC 700027 / DSM 9790 / JCM 10055 / NBRC 100828</strain>
        <strain evidence="2">DSM 9790</strain>
    </source>
</reference>
<accession>Q6KZ64</accession>
<dbReference type="eggNOG" id="arCOG01548">
    <property type="taxonomic scope" value="Archaea"/>
</dbReference>
<dbReference type="PaxDb" id="263820-PTO1403"/>
<dbReference type="EC" id="1.6.5.3" evidence="2"/>
<dbReference type="GO" id="GO:0048038">
    <property type="term" value="F:quinone binding"/>
    <property type="evidence" value="ECO:0007669"/>
    <property type="project" value="InterPro"/>
</dbReference>
<protein>
    <submittedName>
        <fullName evidence="3">NADH dehydrogenase subunit D</fullName>
    </submittedName>
    <submittedName>
        <fullName evidence="2">NADH-quinone oxidoreductase chain D</fullName>
        <ecNumber evidence="2">1.6.5.3</ecNumber>
    </submittedName>
</protein>
<dbReference type="PATRIC" id="fig|263820.9.peg.1457"/>
<dbReference type="Proteomes" id="UP000192315">
    <property type="component" value="Unassembled WGS sequence"/>
</dbReference>
<dbReference type="NCBIfam" id="NF004739">
    <property type="entry name" value="PRK06075.1"/>
    <property type="match status" value="1"/>
</dbReference>
<dbReference type="PANTHER" id="PTHR11993:SF10">
    <property type="entry name" value="NADH DEHYDROGENASE [UBIQUINONE] IRON-SULFUR PROTEIN 2, MITOCHONDRIAL"/>
    <property type="match status" value="1"/>
</dbReference>
<dbReference type="HOGENOM" id="CLU_015134_1_2_2"/>
<feature type="domain" description="NADH-quinone oxidoreductase subunit D" evidence="1">
    <location>
        <begin position="118"/>
        <end position="367"/>
    </location>
</feature>
<evidence type="ECO:0000313" key="4">
    <source>
        <dbReference type="Proteomes" id="UP000000438"/>
    </source>
</evidence>
<reference evidence="2" key="2">
    <citation type="submission" date="2004-02" db="EMBL/GenBank/DDBJ databases">
        <authorList>
            <person name="Fuetterer O."/>
            <person name="Angelov A."/>
            <person name="Liesegang H."/>
            <person name="Gottschalk G."/>
            <person name="Schleper C."/>
            <person name="Schepers B."/>
            <person name="Dock C."/>
            <person name="Antranikian G."/>
            <person name="Liebl W."/>
        </authorList>
    </citation>
    <scope>NUCLEOTIDE SEQUENCE</scope>
    <source>
        <strain evidence="2">DSM 9790</strain>
    </source>
</reference>
<dbReference type="Gene3D" id="1.10.645.10">
    <property type="entry name" value="Cytochrome-c3 Hydrogenase, chain B"/>
    <property type="match status" value="1"/>
</dbReference>
<keyword evidence="5" id="KW-1185">Reference proteome</keyword>
<organism evidence="2 4">
    <name type="scientific">Picrophilus torridus (strain ATCC 700027 / DSM 9790 / JCM 10055 / NBRC 100828 / KAW 2/3)</name>
    <dbReference type="NCBI Taxonomy" id="1122961"/>
    <lineage>
        <taxon>Archaea</taxon>
        <taxon>Methanobacteriati</taxon>
        <taxon>Thermoplasmatota</taxon>
        <taxon>Thermoplasmata</taxon>
        <taxon>Thermoplasmatales</taxon>
        <taxon>Picrophilaceae</taxon>
        <taxon>Picrophilus</taxon>
    </lineage>
</organism>
<dbReference type="GO" id="GO:0051287">
    <property type="term" value="F:NAD binding"/>
    <property type="evidence" value="ECO:0007669"/>
    <property type="project" value="InterPro"/>
</dbReference>
<reference evidence="3 5" key="3">
    <citation type="submission" date="2017-04" db="EMBL/GenBank/DDBJ databases">
        <authorList>
            <person name="Varghese N."/>
            <person name="Submissions S."/>
        </authorList>
    </citation>
    <scope>NUCLEOTIDE SEQUENCE [LARGE SCALE GENOMIC DNA]</scope>
    <source>
        <strain evidence="3 5">DSM 9789</strain>
    </source>
</reference>